<dbReference type="Proteomes" id="UP000010408">
    <property type="component" value="Unassembled WGS sequence"/>
</dbReference>
<gene>
    <name evidence="1" type="ORF">HMPREF9134_01066</name>
</gene>
<evidence type="ECO:0000313" key="1">
    <source>
        <dbReference type="EMBL" id="EKY01160.1"/>
    </source>
</evidence>
<evidence type="ECO:0000313" key="2">
    <source>
        <dbReference type="Proteomes" id="UP000010408"/>
    </source>
</evidence>
<dbReference type="STRING" id="1127696.HMPREF9134_01066"/>
<accession>L1NCZ9</accession>
<reference evidence="1 2" key="1">
    <citation type="submission" date="2012-05" db="EMBL/GenBank/DDBJ databases">
        <authorList>
            <person name="Weinstock G."/>
            <person name="Sodergren E."/>
            <person name="Lobos E.A."/>
            <person name="Fulton L."/>
            <person name="Fulton R."/>
            <person name="Courtney L."/>
            <person name="Fronick C."/>
            <person name="O'Laughlin M."/>
            <person name="Godfrey J."/>
            <person name="Wilson R.M."/>
            <person name="Miner T."/>
            <person name="Farmer C."/>
            <person name="Delehaunty K."/>
            <person name="Cordes M."/>
            <person name="Minx P."/>
            <person name="Tomlinson C."/>
            <person name="Chen J."/>
            <person name="Wollam A."/>
            <person name="Pepin K.H."/>
            <person name="Bhonagiri V."/>
            <person name="Zhang X."/>
            <person name="Suruliraj S."/>
            <person name="Warren W."/>
            <person name="Mitreva M."/>
            <person name="Mardis E.R."/>
            <person name="Wilson R.K."/>
        </authorList>
    </citation>
    <scope>NUCLEOTIDE SEQUENCE [LARGE SCALE GENOMIC DNA]</scope>
    <source>
        <strain evidence="1 2">F0037</strain>
    </source>
</reference>
<sequence length="55" mass="6130">MAELANSLVNPPCFSRENLAKDNSLQSEEYKDLIRDAQEGICSCVSVLNLHKMGF</sequence>
<dbReference type="AlphaFoldDB" id="L1NCZ9"/>
<dbReference type="EMBL" id="AMEQ01000029">
    <property type="protein sequence ID" value="EKY01160.1"/>
    <property type="molecule type" value="Genomic_DNA"/>
</dbReference>
<comment type="caution">
    <text evidence="1">The sequence shown here is derived from an EMBL/GenBank/DDBJ whole genome shotgun (WGS) entry which is preliminary data.</text>
</comment>
<proteinExistence type="predicted"/>
<name>L1NCZ9_9PORP</name>
<protein>
    <submittedName>
        <fullName evidence="1">Uncharacterized protein</fullName>
    </submittedName>
</protein>
<dbReference type="HOGENOM" id="CLU_3028386_0_0_10"/>
<organism evidence="1 2">
    <name type="scientific">Porphyromonas catoniae F0037</name>
    <dbReference type="NCBI Taxonomy" id="1127696"/>
    <lineage>
        <taxon>Bacteria</taxon>
        <taxon>Pseudomonadati</taxon>
        <taxon>Bacteroidota</taxon>
        <taxon>Bacteroidia</taxon>
        <taxon>Bacteroidales</taxon>
        <taxon>Porphyromonadaceae</taxon>
        <taxon>Porphyromonas</taxon>
    </lineage>
</organism>